<evidence type="ECO:0000256" key="1">
    <source>
        <dbReference type="ARBA" id="ARBA00005591"/>
    </source>
</evidence>
<dbReference type="EC" id="1.8.4.11" evidence="2"/>
<evidence type="ECO:0000313" key="8">
    <source>
        <dbReference type="EMBL" id="KAG0689542.1"/>
    </source>
</evidence>
<dbReference type="SUPFAM" id="SSF50447">
    <property type="entry name" value="Translation proteins"/>
    <property type="match status" value="1"/>
</dbReference>
<keyword evidence="5" id="KW-0342">GTP-binding</keyword>
<dbReference type="HAMAP" id="MF_01401">
    <property type="entry name" value="MsrA"/>
    <property type="match status" value="1"/>
</dbReference>
<evidence type="ECO:0000256" key="6">
    <source>
        <dbReference type="ARBA" id="ARBA00030643"/>
    </source>
</evidence>
<dbReference type="GO" id="GO:0005525">
    <property type="term" value="F:GTP binding"/>
    <property type="evidence" value="ECO:0007669"/>
    <property type="project" value="UniProtKB-KW"/>
</dbReference>
<dbReference type="Gene3D" id="3.30.1060.10">
    <property type="entry name" value="Peptide methionine sulphoxide reductase MsrA"/>
    <property type="match status" value="1"/>
</dbReference>
<dbReference type="NCBIfam" id="TIGR00401">
    <property type="entry name" value="msrA"/>
    <property type="match status" value="1"/>
</dbReference>
<dbReference type="GO" id="GO:0008113">
    <property type="term" value="F:peptide-methionine (S)-S-oxide reductase activity"/>
    <property type="evidence" value="ECO:0007669"/>
    <property type="project" value="UniProtKB-EC"/>
</dbReference>
<comment type="similarity">
    <text evidence="1">Belongs to the MsrA Met sulfoxide reductase family.</text>
</comment>
<feature type="domain" description="Tr-type G" evidence="7">
    <location>
        <begin position="443"/>
        <end position="684"/>
    </location>
</feature>
<dbReference type="Gene3D" id="2.40.30.10">
    <property type="entry name" value="Translation factors"/>
    <property type="match status" value="2"/>
</dbReference>
<dbReference type="InterPro" id="IPR036509">
    <property type="entry name" value="Met_Sox_Rdtase_MsrA_sf"/>
</dbReference>
<proteinExistence type="inferred from homology"/>
<dbReference type="InterPro" id="IPR027417">
    <property type="entry name" value="P-loop_NTPase"/>
</dbReference>
<dbReference type="SUPFAM" id="SSF55068">
    <property type="entry name" value="Peptide methionine sulfoxide reductase"/>
    <property type="match status" value="1"/>
</dbReference>
<name>A0A9P6WNV2_9ASCO</name>
<dbReference type="Gene3D" id="3.40.50.300">
    <property type="entry name" value="P-loop containing nucleotide triphosphate hydrolases"/>
    <property type="match status" value="1"/>
</dbReference>
<dbReference type="PANTHER" id="PTHR23115">
    <property type="entry name" value="TRANSLATION FACTOR"/>
    <property type="match status" value="1"/>
</dbReference>
<dbReference type="GO" id="GO:0003924">
    <property type="term" value="F:GTPase activity"/>
    <property type="evidence" value="ECO:0007669"/>
    <property type="project" value="InterPro"/>
</dbReference>
<keyword evidence="3" id="KW-0547">Nucleotide-binding</keyword>
<comment type="caution">
    <text evidence="8">The sequence shown here is derived from an EMBL/GenBank/DDBJ whole genome shotgun (WGS) entry which is preliminary data.</text>
</comment>
<dbReference type="InterPro" id="IPR002569">
    <property type="entry name" value="Met_Sox_Rdtase_MsrA_dom"/>
</dbReference>
<dbReference type="Pfam" id="PF01625">
    <property type="entry name" value="PMSR"/>
    <property type="match status" value="1"/>
</dbReference>
<dbReference type="AlphaFoldDB" id="A0A9P6WNV2"/>
<evidence type="ECO:0000256" key="3">
    <source>
        <dbReference type="ARBA" id="ARBA00022741"/>
    </source>
</evidence>
<dbReference type="EMBL" id="PUHW01000074">
    <property type="protein sequence ID" value="KAG0689542.1"/>
    <property type="molecule type" value="Genomic_DNA"/>
</dbReference>
<accession>A0A9P6WNV2</accession>
<protein>
    <recommendedName>
        <fullName evidence="2">peptide-methionine (S)-S-oxide reductase</fullName>
        <ecNumber evidence="2">1.8.4.11</ecNumber>
    </recommendedName>
    <alternativeName>
        <fullName evidence="6">Peptide-methionine (S)-S-oxide reductase</fullName>
    </alternativeName>
</protein>
<dbReference type="PROSITE" id="PS51722">
    <property type="entry name" value="G_TR_2"/>
    <property type="match status" value="1"/>
</dbReference>
<dbReference type="PRINTS" id="PR00315">
    <property type="entry name" value="ELONGATNFCT"/>
</dbReference>
<evidence type="ECO:0000256" key="2">
    <source>
        <dbReference type="ARBA" id="ARBA00012502"/>
    </source>
</evidence>
<dbReference type="InterPro" id="IPR009000">
    <property type="entry name" value="Transl_B-barrel_sf"/>
</dbReference>
<evidence type="ECO:0000256" key="4">
    <source>
        <dbReference type="ARBA" id="ARBA00023002"/>
    </source>
</evidence>
<dbReference type="InterPro" id="IPR000795">
    <property type="entry name" value="T_Tr_GTP-bd_dom"/>
</dbReference>
<evidence type="ECO:0000313" key="9">
    <source>
        <dbReference type="Proteomes" id="UP000697127"/>
    </source>
</evidence>
<evidence type="ECO:0000259" key="7">
    <source>
        <dbReference type="PROSITE" id="PS51722"/>
    </source>
</evidence>
<evidence type="ECO:0000256" key="5">
    <source>
        <dbReference type="ARBA" id="ARBA00023134"/>
    </source>
</evidence>
<gene>
    <name evidence="8" type="primary">HBS1</name>
    <name evidence="8" type="ORF">C6P40_004880</name>
</gene>
<keyword evidence="4" id="KW-0560">Oxidoreductase</keyword>
<organism evidence="8 9">
    <name type="scientific">Pichia californica</name>
    <dbReference type="NCBI Taxonomy" id="460514"/>
    <lineage>
        <taxon>Eukaryota</taxon>
        <taxon>Fungi</taxon>
        <taxon>Dikarya</taxon>
        <taxon>Ascomycota</taxon>
        <taxon>Saccharomycotina</taxon>
        <taxon>Pichiomycetes</taxon>
        <taxon>Pichiales</taxon>
        <taxon>Pichiaceae</taxon>
        <taxon>Pichia</taxon>
    </lineage>
</organism>
<reference evidence="8" key="1">
    <citation type="submission" date="2020-11" db="EMBL/GenBank/DDBJ databases">
        <title>Kefir isolates.</title>
        <authorList>
            <person name="Marcisauskas S."/>
            <person name="Kim Y."/>
            <person name="Blasche S."/>
        </authorList>
    </citation>
    <scope>NUCLEOTIDE SEQUENCE</scope>
    <source>
        <strain evidence="8">Olga-1</strain>
    </source>
</reference>
<dbReference type="InterPro" id="IPR050100">
    <property type="entry name" value="TRAFAC_GTPase_members"/>
</dbReference>
<keyword evidence="9" id="KW-1185">Reference proteome</keyword>
<dbReference type="Pfam" id="PF00009">
    <property type="entry name" value="GTP_EFTU"/>
    <property type="match status" value="1"/>
</dbReference>
<dbReference type="SUPFAM" id="SSF52540">
    <property type="entry name" value="P-loop containing nucleoside triphosphate hydrolases"/>
    <property type="match status" value="1"/>
</dbReference>
<sequence>MSPKIVSAIKTSETSRYAVFAAGCFWGVEHIFRKYFTIPTEILDIKVGYANGNNNLVDPTYKEVKTGTTGFAEAVLISYEPSKVSYEKLVEFFFKIHDPTTINQQGPDIGTQYRSGIYTLDSDQYAIAQLFKEKMQKEWYKEKNVVTIVEELKNFYDAETYHQKYLIKNTDGYAYDLNDDDYELLHDMLPPFKERVQKENYKNISDDLLKEYIWEANFDPDEAYAIRKLVTTTTEQRSPTKTLNSLSALLLKKKEFNLKNKELKGKESLIEQIVDTEPSKVVHDIVSEPENTTPIEKKITFENYREHKKIHQSNELSKIQSKPTHILPQIIFSNNYTQESEDFSLPNPKRRKVESIKDTNTKQIDTNNSVFITIPADLAQKITKNFTNPSPDDKRKIVESLSEKVSKVNLEQEKTVIIKKEPNATKPKSKINIQQEIQIKATKPLLSFIVIGHVDSGKSTTIGRLLYDLGIVDSRTLHKLTRDAELAGKGSFSLAWVMDQTPEERSRGVTIDIVQTQFETNNMRFAVIDSPGHRDYVPQMINGITQADVAVVIIDATSDLIFESSNINNNSISSDLSPSEIAKGQTFEQLTIAKNLGIERVLIVINKMDVINWDQDRFDLIKDSLSSYLVEKLNFSSKELEFIPASGFKGDNIVKKSNQCTWYKDGTLIEQLEKLNEITHKSLEDLTSNSKDPFVLTITDITSSSGSDTSKKIDQLIIHGRVNSGILQPGETIKLWPSGETGQVESVSINISQIGELAKKNNNTPGANIKLNEKIAVAGEFVELKVRKIELPEAISIGDIATKITSNIEPTVEICCTNQITCELTMFGLTRPVLVGTPFVLFRGNVSYAAKLSSIEWVETKIINEEDGTIKLKKNKKRKHLSSAQRGKVIIETEKMIPVVKLTKEEKSTENEDSLNGLEKLKRIVLRKEGMTVGAGQII</sequence>
<dbReference type="Proteomes" id="UP000697127">
    <property type="component" value="Unassembled WGS sequence"/>
</dbReference>